<evidence type="ECO:0000313" key="4">
    <source>
        <dbReference type="Proteomes" id="UP001208570"/>
    </source>
</evidence>
<dbReference type="InterPro" id="IPR018556">
    <property type="entry name" value="SPIN90/Ldb17_LRD"/>
</dbReference>
<dbReference type="EMBL" id="JAODUP010000076">
    <property type="protein sequence ID" value="KAK2163613.1"/>
    <property type="molecule type" value="Genomic_DNA"/>
</dbReference>
<sequence>MDRRLTRRMKLRRSHSAKPWGQSKKTHMIPETLYNDLVNNVRNRVNISHTMSKAVVTIIISYVRDSVPSLKNVMQEILQQQDKVQLPDELDYSEDATALHGLFKRIDLLNANYEQRNYSTQEDENTTADTLSSIFDILLGADPEICRMVIAEDNYNNVELLILFYQLVLDDFFETRPKIREMLLRIFGRLCFVDNYIISVLVSSVLPAELARDMMSDELESLSEEFVVFLLTMVKDVLGTEEASKVFGVILACNLHFHMPEKNYVMDALVEVKQVDFFFEEMFFLHSIRVDLVHFIPQEDSRDAVVKILTDVFARSDTATLMSINKQIILVDLIFTRLVANWKQNKISLDYMTLFYNMLKTTNYKQHRHHEHEFRDLFEQITGEELETAEVKRARSIINKIRNEFPDLF</sequence>
<gene>
    <name evidence="3" type="ORF">LSH36_76g00073</name>
</gene>
<dbReference type="GO" id="GO:0006897">
    <property type="term" value="P:endocytosis"/>
    <property type="evidence" value="ECO:0007669"/>
    <property type="project" value="TreeGrafter"/>
</dbReference>
<dbReference type="PANTHER" id="PTHR13357:SF1">
    <property type="entry name" value="NCK-INTERACTING PROTEIN WITH SH3 DOMAIN"/>
    <property type="match status" value="1"/>
</dbReference>
<name>A0AAD9NCK5_9ANNE</name>
<evidence type="ECO:0000256" key="1">
    <source>
        <dbReference type="SAM" id="MobiDB-lite"/>
    </source>
</evidence>
<organism evidence="3 4">
    <name type="scientific">Paralvinella palmiformis</name>
    <dbReference type="NCBI Taxonomy" id="53620"/>
    <lineage>
        <taxon>Eukaryota</taxon>
        <taxon>Metazoa</taxon>
        <taxon>Spiralia</taxon>
        <taxon>Lophotrochozoa</taxon>
        <taxon>Annelida</taxon>
        <taxon>Polychaeta</taxon>
        <taxon>Sedentaria</taxon>
        <taxon>Canalipalpata</taxon>
        <taxon>Terebellida</taxon>
        <taxon>Terebelliformia</taxon>
        <taxon>Alvinellidae</taxon>
        <taxon>Paralvinella</taxon>
    </lineage>
</organism>
<dbReference type="Pfam" id="PF09431">
    <property type="entry name" value="SPIN90_LRD"/>
    <property type="match status" value="1"/>
</dbReference>
<feature type="region of interest" description="Disordered" evidence="1">
    <location>
        <begin position="1"/>
        <end position="24"/>
    </location>
</feature>
<protein>
    <recommendedName>
        <fullName evidence="2">SPIN90/Ldb17 leucine-rich domain-containing protein</fullName>
    </recommendedName>
</protein>
<keyword evidence="4" id="KW-1185">Reference proteome</keyword>
<dbReference type="GO" id="GO:0071933">
    <property type="term" value="F:Arp2/3 complex binding"/>
    <property type="evidence" value="ECO:0007669"/>
    <property type="project" value="TreeGrafter"/>
</dbReference>
<dbReference type="Proteomes" id="UP001208570">
    <property type="component" value="Unassembled WGS sequence"/>
</dbReference>
<evidence type="ECO:0000259" key="2">
    <source>
        <dbReference type="Pfam" id="PF09431"/>
    </source>
</evidence>
<dbReference type="AlphaFoldDB" id="A0AAD9NCK5"/>
<dbReference type="InterPro" id="IPR030125">
    <property type="entry name" value="SPIN90/Ldb17"/>
</dbReference>
<proteinExistence type="predicted"/>
<accession>A0AAD9NCK5</accession>
<feature type="domain" description="SPIN90/Ldb17 leucine-rich" evidence="2">
    <location>
        <begin position="244"/>
        <end position="373"/>
    </location>
</feature>
<dbReference type="PANTHER" id="PTHR13357">
    <property type="entry name" value="SH3 ADAPTER PROTEIN SPIN90 NCK INTERACTING PROTEIN WITH SH3 DOMAIN"/>
    <property type="match status" value="1"/>
</dbReference>
<reference evidence="3" key="1">
    <citation type="journal article" date="2023" name="Mol. Biol. Evol.">
        <title>Third-Generation Sequencing Reveals the Adaptive Role of the Epigenome in Three Deep-Sea Polychaetes.</title>
        <authorList>
            <person name="Perez M."/>
            <person name="Aroh O."/>
            <person name="Sun Y."/>
            <person name="Lan Y."/>
            <person name="Juniper S.K."/>
            <person name="Young C.R."/>
            <person name="Angers B."/>
            <person name="Qian P.Y."/>
        </authorList>
    </citation>
    <scope>NUCLEOTIDE SEQUENCE</scope>
    <source>
        <strain evidence="3">P08H-3</strain>
    </source>
</reference>
<evidence type="ECO:0000313" key="3">
    <source>
        <dbReference type="EMBL" id="KAK2163613.1"/>
    </source>
</evidence>
<comment type="caution">
    <text evidence="3">The sequence shown here is derived from an EMBL/GenBank/DDBJ whole genome shotgun (WGS) entry which is preliminary data.</text>
</comment>
<feature type="compositionally biased region" description="Basic residues" evidence="1">
    <location>
        <begin position="1"/>
        <end position="16"/>
    </location>
</feature>